<dbReference type="AlphaFoldDB" id="A0A8T1SI62"/>
<dbReference type="PANTHER" id="PTHR33487">
    <property type="entry name" value="CILIA- AND FLAGELLA-ASSOCIATED PROTEIN 54"/>
    <property type="match status" value="1"/>
</dbReference>
<comment type="caution">
    <text evidence="2">The sequence shown here is derived from an EMBL/GenBank/DDBJ whole genome shotgun (WGS) entry which is preliminary data.</text>
</comment>
<dbReference type="OrthoDB" id="2104158at2759"/>
<evidence type="ECO:0000313" key="3">
    <source>
        <dbReference type="Proteomes" id="UP000765507"/>
    </source>
</evidence>
<gene>
    <name evidence="2" type="ORF">G0U57_008341</name>
</gene>
<sequence length="472" mass="53261">MNIRLWLRCRMALVTSLTAQIHGICDMKENDMTDSSSLINEVIIEAEAFSDIETQAEVMVQAVILGLQERRPVTGIKLLLQDIINLLQEKPFISPMASLTLVKSMLLLADILTTQTDEDTEHHSSAIERLNLLILAHKFTIKQIFTFGEPIEQCIEDPALTSPVAPLKNNYLPAINLLAKVKMRIAHALAQEVACTSKRENPLQWLPALSHLETALDLCRTSARRELDLEAEILFQKGKVERQIIETGNNKSPRAAETLLDAIKVSQRNDQNFGLIRKSYLEIALLYFHLATYKEEVSKTVKIEASKTKTTPKEHLSSAERIPHVTEVYRAQAWIAIRAATQVSEAMLASQLLIGKKSVKGHQVKAITQQNIPEFASMDLLASYKDFLSDGYEARYKNLMACSIKNEEIIQSEKDQIESEGTACNISKDSQRKQTITWVHLIRYHNYLRRYNMSPLFAVSKSTPGPFSMEDA</sequence>
<dbReference type="PANTHER" id="PTHR33487:SF1">
    <property type="entry name" value="CILIA- AND FLAGELLA-ASSOCIATED PROTEIN 54"/>
    <property type="match status" value="1"/>
</dbReference>
<proteinExistence type="predicted"/>
<keyword evidence="1" id="KW-0732">Signal</keyword>
<keyword evidence="2" id="KW-0966">Cell projection</keyword>
<protein>
    <submittedName>
        <fullName evidence="2">Cilia and flagella associated protein 54</fullName>
    </submittedName>
</protein>
<accession>A0A8T1SI62</accession>
<keyword evidence="2" id="KW-0282">Flagellum</keyword>
<feature type="chain" id="PRO_5035861598" evidence="1">
    <location>
        <begin position="24"/>
        <end position="472"/>
    </location>
</feature>
<reference evidence="2 3" key="1">
    <citation type="journal article" date="2020" name="G3 (Bethesda)">
        <title>Draft Genome of the Common Snapping Turtle, Chelydra serpentina, a Model for Phenotypic Plasticity in Reptiles.</title>
        <authorList>
            <person name="Das D."/>
            <person name="Singh S.K."/>
            <person name="Bierstedt J."/>
            <person name="Erickson A."/>
            <person name="Galli G.L.J."/>
            <person name="Crossley D.A. 2nd"/>
            <person name="Rhen T."/>
        </authorList>
    </citation>
    <scope>NUCLEOTIDE SEQUENCE [LARGE SCALE GENOMIC DNA]</scope>
    <source>
        <strain evidence="2">KW</strain>
    </source>
</reference>
<name>A0A8T1SI62_CHESE</name>
<evidence type="ECO:0000256" key="1">
    <source>
        <dbReference type="SAM" id="SignalP"/>
    </source>
</evidence>
<feature type="signal peptide" evidence="1">
    <location>
        <begin position="1"/>
        <end position="23"/>
    </location>
</feature>
<dbReference type="Proteomes" id="UP000765507">
    <property type="component" value="Unassembled WGS sequence"/>
</dbReference>
<organism evidence="2 3">
    <name type="scientific">Chelydra serpentina</name>
    <name type="common">Snapping turtle</name>
    <name type="synonym">Testudo serpentina</name>
    <dbReference type="NCBI Taxonomy" id="8475"/>
    <lineage>
        <taxon>Eukaryota</taxon>
        <taxon>Metazoa</taxon>
        <taxon>Chordata</taxon>
        <taxon>Craniata</taxon>
        <taxon>Vertebrata</taxon>
        <taxon>Euteleostomi</taxon>
        <taxon>Archelosauria</taxon>
        <taxon>Testudinata</taxon>
        <taxon>Testudines</taxon>
        <taxon>Cryptodira</taxon>
        <taxon>Durocryptodira</taxon>
        <taxon>Americhelydia</taxon>
        <taxon>Chelydroidea</taxon>
        <taxon>Chelydridae</taxon>
        <taxon>Chelydra</taxon>
    </lineage>
</organism>
<dbReference type="EMBL" id="JAHGAV010000220">
    <property type="protein sequence ID" value="KAG6928325.1"/>
    <property type="molecule type" value="Genomic_DNA"/>
</dbReference>
<keyword evidence="2" id="KW-0969">Cilium</keyword>
<keyword evidence="3" id="KW-1185">Reference proteome</keyword>
<feature type="non-terminal residue" evidence="2">
    <location>
        <position position="1"/>
    </location>
</feature>
<evidence type="ECO:0000313" key="2">
    <source>
        <dbReference type="EMBL" id="KAG6928325.1"/>
    </source>
</evidence>
<dbReference type="GO" id="GO:0060271">
    <property type="term" value="P:cilium assembly"/>
    <property type="evidence" value="ECO:0007669"/>
    <property type="project" value="TreeGrafter"/>
</dbReference>